<dbReference type="GO" id="GO:0008270">
    <property type="term" value="F:zinc ion binding"/>
    <property type="evidence" value="ECO:0007669"/>
    <property type="project" value="UniProtKB-KW"/>
</dbReference>
<reference evidence="9" key="1">
    <citation type="submission" date="2021-02" db="EMBL/GenBank/DDBJ databases">
        <authorList>
            <person name="Nowell W R."/>
        </authorList>
    </citation>
    <scope>NUCLEOTIDE SEQUENCE</scope>
</reference>
<dbReference type="Gene3D" id="2.120.10.30">
    <property type="entry name" value="TolB, C-terminal domain"/>
    <property type="match status" value="1"/>
</dbReference>
<feature type="transmembrane region" description="Helical" evidence="7">
    <location>
        <begin position="692"/>
        <end position="716"/>
    </location>
</feature>
<gene>
    <name evidence="9" type="ORF">EDS130_LOCUS45674</name>
</gene>
<evidence type="ECO:0000256" key="7">
    <source>
        <dbReference type="SAM" id="Phobius"/>
    </source>
</evidence>
<dbReference type="Proteomes" id="UP000663852">
    <property type="component" value="Unassembled WGS sequence"/>
</dbReference>
<feature type="transmembrane region" description="Helical" evidence="7">
    <location>
        <begin position="776"/>
        <end position="794"/>
    </location>
</feature>
<evidence type="ECO:0000256" key="6">
    <source>
        <dbReference type="PROSITE-ProRule" id="PRU00504"/>
    </source>
</evidence>
<evidence type="ECO:0000256" key="1">
    <source>
        <dbReference type="ARBA" id="ARBA00004370"/>
    </source>
</evidence>
<dbReference type="InterPro" id="IPR050952">
    <property type="entry name" value="TRIM-NHL_E3_ligases"/>
</dbReference>
<accession>A0A815WAT9</accession>
<dbReference type="OrthoDB" id="342730at2759"/>
<keyword evidence="2 7" id="KW-0812">Transmembrane</keyword>
<evidence type="ECO:0000256" key="5">
    <source>
        <dbReference type="ARBA" id="ARBA00023136"/>
    </source>
</evidence>
<dbReference type="InterPro" id="IPR017452">
    <property type="entry name" value="GPCR_Rhodpsn_7TM"/>
</dbReference>
<keyword evidence="3" id="KW-0677">Repeat</keyword>
<keyword evidence="4 7" id="KW-1133">Transmembrane helix</keyword>
<evidence type="ECO:0000256" key="4">
    <source>
        <dbReference type="ARBA" id="ARBA00022989"/>
    </source>
</evidence>
<feature type="transmembrane region" description="Helical" evidence="7">
    <location>
        <begin position="895"/>
        <end position="915"/>
    </location>
</feature>
<protein>
    <recommendedName>
        <fullName evidence="8">G-protein coupled receptors family 1 profile domain-containing protein</fullName>
    </recommendedName>
</protein>
<evidence type="ECO:0000259" key="8">
    <source>
        <dbReference type="PROSITE" id="PS50262"/>
    </source>
</evidence>
<dbReference type="EMBL" id="CAJNOJ010001200">
    <property type="protein sequence ID" value="CAF1546221.1"/>
    <property type="molecule type" value="Genomic_DNA"/>
</dbReference>
<name>A0A815WAT9_ADIRI</name>
<dbReference type="CDD" id="cd05819">
    <property type="entry name" value="NHL"/>
    <property type="match status" value="1"/>
</dbReference>
<comment type="caution">
    <text evidence="9">The sequence shown here is derived from an EMBL/GenBank/DDBJ whole genome shotgun (WGS) entry which is preliminary data.</text>
</comment>
<dbReference type="GO" id="GO:0016020">
    <property type="term" value="C:membrane"/>
    <property type="evidence" value="ECO:0007669"/>
    <property type="project" value="UniProtKB-SubCell"/>
</dbReference>
<proteinExistence type="predicted"/>
<dbReference type="PROSITE" id="PS50262">
    <property type="entry name" value="G_PROTEIN_RECEP_F1_2"/>
    <property type="match status" value="1"/>
</dbReference>
<sequence>LSFNQPKLCPTAKWNTAESQFAIRKTDNFRSPILFIDKKSTIYAHTGEDGEILVWSKDSARPTSVISYQSEFTPTSLYVSDNGNIYLSTVHQGILKWIASNNSFVRFMDTADICYQFFIDLSNNFYCSVWYKNRVEKISQNENGTVKTTIVAGTGSSGSGENQLHSPKGIFVDTNFDLYVADSGNHRIQLFQFGEGKGKTVAGEFSFEITILLHSPYSVALDSERYLFIVDSGFDRIIGSGPNGFRCLLGCNQKKVQFSQLEQPSLFHFDVNGNLFVYDRDDTRIQKFYLEKDSCGNVPSIIQANYSSTLTHSHEMFSRRLNDFNPAYYYETIQVTISKNDFYILTGNSSIELYGFVYKDHFPRFDLPKNLIASYGKPDNKDQFKFTLELQMNTKYILVVTTYYPNVTGPFSVTIFGSNRVDLQRIEDDKPCHINRDIITVQLMTNTRYILVVTTCTTSDPVDFYVDVFGRGDVSFKRVDSSPVFYVKYPSNLTNNSQRYPKDCNYLDYYYYETIRITASRDGYYAFSTDEHETTDAFMYENQFDPLNSREKQLTSIRHHECWDASRLDFTAKIQANTMYILVITTHKPLTPTNFSILIYGSENFTFERFIDNSTYCYIGGPCNTEVKSIGLTLDDILRPTVNKNMTINDQSFGIKMSAAITIIMFVTGIINCICSIITFQNETLRKVGCGLYLLASSIISFLTITMFTIKFWFVLLTQMNIYTHLSIHRGGCKSIETLLKLFFYWDAWLNACVAIERGFNVYKGVNFNKEKSKRYARWILLFLPFVIMVSIIHEPIYRQVVDYKRKEKKRYHELYDNSEEFLISRDIWCQTSYSQSVRDYNTFILLVHLLGPFIANLVSALFIIIGSARRRTDAREQQTFQEHIREQWKEHKHLVISPTILFVLTTPRLVISLLPTCFEIFDYKWLYLSAYFISFLPSILIFIIFVIPSTLYRNTFKESIVRICGKQRLSIAWVSPDEYFHRDNPPTADANDESN</sequence>
<dbReference type="PROSITE" id="PS51125">
    <property type="entry name" value="NHL"/>
    <property type="match status" value="1"/>
</dbReference>
<comment type="subcellular location">
    <subcellularLocation>
        <location evidence="1">Membrane</location>
    </subcellularLocation>
</comment>
<dbReference type="PANTHER" id="PTHR24104:SF25">
    <property type="entry name" value="PROTEIN LIN-41"/>
    <property type="match status" value="1"/>
</dbReference>
<evidence type="ECO:0000313" key="9">
    <source>
        <dbReference type="EMBL" id="CAF1546221.1"/>
    </source>
</evidence>
<dbReference type="InterPro" id="IPR011042">
    <property type="entry name" value="6-blade_b-propeller_TolB-like"/>
</dbReference>
<dbReference type="Gene3D" id="1.20.1070.10">
    <property type="entry name" value="Rhodopsin 7-helix transmembrane proteins"/>
    <property type="match status" value="1"/>
</dbReference>
<feature type="repeat" description="NHL" evidence="6">
    <location>
        <begin position="155"/>
        <end position="194"/>
    </location>
</feature>
<dbReference type="SUPFAM" id="SSF101898">
    <property type="entry name" value="NHL repeat"/>
    <property type="match status" value="1"/>
</dbReference>
<feature type="non-terminal residue" evidence="9">
    <location>
        <position position="1"/>
    </location>
</feature>
<evidence type="ECO:0000313" key="10">
    <source>
        <dbReference type="Proteomes" id="UP000663852"/>
    </source>
</evidence>
<evidence type="ECO:0000256" key="2">
    <source>
        <dbReference type="ARBA" id="ARBA00022692"/>
    </source>
</evidence>
<feature type="transmembrane region" description="Helical" evidence="7">
    <location>
        <begin position="844"/>
        <end position="866"/>
    </location>
</feature>
<keyword evidence="5 7" id="KW-0472">Membrane</keyword>
<feature type="transmembrane region" description="Helical" evidence="7">
    <location>
        <begin position="657"/>
        <end position="680"/>
    </location>
</feature>
<dbReference type="PANTHER" id="PTHR24104">
    <property type="entry name" value="E3 UBIQUITIN-PROTEIN LIGASE NHLRC1-RELATED"/>
    <property type="match status" value="1"/>
</dbReference>
<dbReference type="AlphaFoldDB" id="A0A815WAT9"/>
<evidence type="ECO:0000256" key="3">
    <source>
        <dbReference type="ARBA" id="ARBA00022737"/>
    </source>
</evidence>
<feature type="domain" description="G-protein coupled receptors family 1 profile" evidence="8">
    <location>
        <begin position="671"/>
        <end position="946"/>
    </location>
</feature>
<organism evidence="9 10">
    <name type="scientific">Adineta ricciae</name>
    <name type="common">Rotifer</name>
    <dbReference type="NCBI Taxonomy" id="249248"/>
    <lineage>
        <taxon>Eukaryota</taxon>
        <taxon>Metazoa</taxon>
        <taxon>Spiralia</taxon>
        <taxon>Gnathifera</taxon>
        <taxon>Rotifera</taxon>
        <taxon>Eurotatoria</taxon>
        <taxon>Bdelloidea</taxon>
        <taxon>Adinetida</taxon>
        <taxon>Adinetidae</taxon>
        <taxon>Adineta</taxon>
    </lineage>
</organism>
<dbReference type="InterPro" id="IPR001258">
    <property type="entry name" value="NHL_repeat"/>
</dbReference>
<feature type="transmembrane region" description="Helical" evidence="7">
    <location>
        <begin position="927"/>
        <end position="948"/>
    </location>
</feature>
<dbReference type="SUPFAM" id="SSF49758">
    <property type="entry name" value="Calpain large subunit, middle domain (domain III)"/>
    <property type="match status" value="1"/>
</dbReference>
<dbReference type="InterPro" id="IPR036213">
    <property type="entry name" value="Calpain_III_sf"/>
</dbReference>
<dbReference type="SUPFAM" id="SSF81321">
    <property type="entry name" value="Family A G protein-coupled receptor-like"/>
    <property type="match status" value="1"/>
</dbReference>